<organism evidence="1 2">
    <name type="scientific">Prunus armeniaca</name>
    <name type="common">Apricot</name>
    <name type="synonym">Armeniaca vulgaris</name>
    <dbReference type="NCBI Taxonomy" id="36596"/>
    <lineage>
        <taxon>Eukaryota</taxon>
        <taxon>Viridiplantae</taxon>
        <taxon>Streptophyta</taxon>
        <taxon>Embryophyta</taxon>
        <taxon>Tracheophyta</taxon>
        <taxon>Spermatophyta</taxon>
        <taxon>Magnoliopsida</taxon>
        <taxon>eudicotyledons</taxon>
        <taxon>Gunneridae</taxon>
        <taxon>Pentapetalae</taxon>
        <taxon>rosids</taxon>
        <taxon>fabids</taxon>
        <taxon>Rosales</taxon>
        <taxon>Rosaceae</taxon>
        <taxon>Amygdaloideae</taxon>
        <taxon>Amygdaleae</taxon>
        <taxon>Prunus</taxon>
    </lineage>
</organism>
<dbReference type="AlphaFoldDB" id="A0A6J5USE3"/>
<dbReference type="Proteomes" id="UP000507222">
    <property type="component" value="Unassembled WGS sequence"/>
</dbReference>
<sequence length="162" mass="18439">MFIGYGQNSAAYRLFVVKSDHNVIEVNTIVETKNADFFEGFFLMKVTVELVPGSMLESESNDNLKVELRRSKRARKETNLGDGFYTFLVDNDPQTYSEAITAPDAPFWKEAIKNELESIMSNHVLELVDIPPGAKTLGCKWIFKKKLKSDKSIDKHKALLYI</sequence>
<reference evidence="1 2" key="1">
    <citation type="submission" date="2020-05" db="EMBL/GenBank/DDBJ databases">
        <authorList>
            <person name="Campoy J."/>
            <person name="Schneeberger K."/>
            <person name="Spophaly S."/>
        </authorList>
    </citation>
    <scope>NUCLEOTIDE SEQUENCE [LARGE SCALE GENOMIC DNA]</scope>
    <source>
        <strain evidence="1">PruArmRojPasFocal</strain>
    </source>
</reference>
<gene>
    <name evidence="1" type="ORF">CURHAP_LOCUS30897</name>
</gene>
<protein>
    <recommendedName>
        <fullName evidence="3">Reverse transcriptase Ty1/copia-type domain-containing protein</fullName>
    </recommendedName>
</protein>
<proteinExistence type="predicted"/>
<name>A0A6J5USE3_PRUAR</name>
<evidence type="ECO:0008006" key="3">
    <source>
        <dbReference type="Google" id="ProtNLM"/>
    </source>
</evidence>
<evidence type="ECO:0000313" key="1">
    <source>
        <dbReference type="EMBL" id="CAB4278952.1"/>
    </source>
</evidence>
<evidence type="ECO:0000313" key="2">
    <source>
        <dbReference type="Proteomes" id="UP000507222"/>
    </source>
</evidence>
<dbReference type="EMBL" id="CAEKDK010000005">
    <property type="protein sequence ID" value="CAB4278952.1"/>
    <property type="molecule type" value="Genomic_DNA"/>
</dbReference>
<accession>A0A6J5USE3</accession>